<keyword evidence="5" id="KW-1133">Transmembrane helix</keyword>
<dbReference type="GO" id="GO:0016413">
    <property type="term" value="F:O-acetyltransferase activity"/>
    <property type="evidence" value="ECO:0007669"/>
    <property type="project" value="InterPro"/>
</dbReference>
<evidence type="ECO:0000259" key="8">
    <source>
        <dbReference type="Pfam" id="PF14416"/>
    </source>
</evidence>
<dbReference type="GO" id="GO:0005794">
    <property type="term" value="C:Golgi apparatus"/>
    <property type="evidence" value="ECO:0007669"/>
    <property type="project" value="TreeGrafter"/>
</dbReference>
<dbReference type="EMBL" id="CP039348">
    <property type="protein sequence ID" value="QCD90593.1"/>
    <property type="molecule type" value="Genomic_DNA"/>
</dbReference>
<name>A0A4D6LQ26_VIGUN</name>
<dbReference type="InterPro" id="IPR025846">
    <property type="entry name" value="TBL_N"/>
</dbReference>
<dbReference type="Pfam" id="PF14416">
    <property type="entry name" value="PMR5N"/>
    <property type="match status" value="1"/>
</dbReference>
<sequence length="154" mass="18040">MAVDEKLCDYSNGKWVRTKRDPLYNGTTCVKIHKTQNCLSNGRPDPGFLHWRWRPSECDLPRFDPNTFLDLISNKHVAFVGDSLSRNHLDSLLCMLSTVSNPESVRHKGSNWWLFRSHNAILSRYWSPFLVERKIPGPLYNTVYLDRVNTRWAF</sequence>
<protein>
    <submittedName>
        <fullName evidence="9">Protein altered xyloglucan 4</fullName>
    </submittedName>
</protein>
<dbReference type="PANTHER" id="PTHR32285">
    <property type="entry name" value="PROTEIN TRICHOME BIREFRINGENCE-LIKE 9-RELATED"/>
    <property type="match status" value="1"/>
</dbReference>
<evidence type="ECO:0000256" key="3">
    <source>
        <dbReference type="ARBA" id="ARBA00022692"/>
    </source>
</evidence>
<gene>
    <name evidence="9" type="ORF">DEO72_LG4g1550</name>
</gene>
<reference evidence="9 10" key="1">
    <citation type="submission" date="2019-04" db="EMBL/GenBank/DDBJ databases">
        <title>An improved genome assembly and genetic linkage map for asparagus bean, Vigna unguiculata ssp. sesquipedialis.</title>
        <authorList>
            <person name="Xia Q."/>
            <person name="Zhang R."/>
            <person name="Dong Y."/>
        </authorList>
    </citation>
    <scope>NUCLEOTIDE SEQUENCE [LARGE SCALE GENOMIC DNA]</scope>
    <source>
        <tissue evidence="9">Leaf</tissue>
    </source>
</reference>
<evidence type="ECO:0000256" key="2">
    <source>
        <dbReference type="ARBA" id="ARBA00007727"/>
    </source>
</evidence>
<dbReference type="Pfam" id="PF13839">
    <property type="entry name" value="PC-Esterase"/>
    <property type="match status" value="1"/>
</dbReference>
<keyword evidence="4" id="KW-0735">Signal-anchor</keyword>
<dbReference type="GO" id="GO:0016020">
    <property type="term" value="C:membrane"/>
    <property type="evidence" value="ECO:0007669"/>
    <property type="project" value="UniProtKB-SubCell"/>
</dbReference>
<evidence type="ECO:0000256" key="4">
    <source>
        <dbReference type="ARBA" id="ARBA00022968"/>
    </source>
</evidence>
<feature type="domain" description="Trichome birefringence-like C-terminal" evidence="7">
    <location>
        <begin position="60"/>
        <end position="153"/>
    </location>
</feature>
<keyword evidence="10" id="KW-1185">Reference proteome</keyword>
<keyword evidence="3" id="KW-0812">Transmembrane</keyword>
<accession>A0A4D6LQ26</accession>
<organism evidence="9 10">
    <name type="scientific">Vigna unguiculata</name>
    <name type="common">Cowpea</name>
    <dbReference type="NCBI Taxonomy" id="3917"/>
    <lineage>
        <taxon>Eukaryota</taxon>
        <taxon>Viridiplantae</taxon>
        <taxon>Streptophyta</taxon>
        <taxon>Embryophyta</taxon>
        <taxon>Tracheophyta</taxon>
        <taxon>Spermatophyta</taxon>
        <taxon>Magnoliopsida</taxon>
        <taxon>eudicotyledons</taxon>
        <taxon>Gunneridae</taxon>
        <taxon>Pentapetalae</taxon>
        <taxon>rosids</taxon>
        <taxon>fabids</taxon>
        <taxon>Fabales</taxon>
        <taxon>Fabaceae</taxon>
        <taxon>Papilionoideae</taxon>
        <taxon>50 kb inversion clade</taxon>
        <taxon>NPAAA clade</taxon>
        <taxon>indigoferoid/millettioid clade</taxon>
        <taxon>Phaseoleae</taxon>
        <taxon>Vigna</taxon>
    </lineage>
</organism>
<evidence type="ECO:0000256" key="5">
    <source>
        <dbReference type="ARBA" id="ARBA00022989"/>
    </source>
</evidence>
<dbReference type="Proteomes" id="UP000501690">
    <property type="component" value="Linkage Group LG4"/>
</dbReference>
<evidence type="ECO:0000256" key="6">
    <source>
        <dbReference type="ARBA" id="ARBA00023136"/>
    </source>
</evidence>
<evidence type="ECO:0000256" key="1">
    <source>
        <dbReference type="ARBA" id="ARBA00004167"/>
    </source>
</evidence>
<comment type="subcellular location">
    <subcellularLocation>
        <location evidence="1">Membrane</location>
        <topology evidence="1">Single-pass membrane protein</topology>
    </subcellularLocation>
</comment>
<dbReference type="InterPro" id="IPR029962">
    <property type="entry name" value="TBL"/>
</dbReference>
<keyword evidence="6" id="KW-0472">Membrane</keyword>
<dbReference type="AlphaFoldDB" id="A0A4D6LQ26"/>
<feature type="domain" description="Trichome birefringence-like N-terminal" evidence="8">
    <location>
        <begin position="8"/>
        <end position="59"/>
    </location>
</feature>
<dbReference type="InterPro" id="IPR026057">
    <property type="entry name" value="TBL_C"/>
</dbReference>
<evidence type="ECO:0000313" key="9">
    <source>
        <dbReference type="EMBL" id="QCD90593.1"/>
    </source>
</evidence>
<comment type="similarity">
    <text evidence="2">Belongs to the PC-esterase family. TBL subfamily.</text>
</comment>
<dbReference type="PANTHER" id="PTHR32285:SF292">
    <property type="entry name" value="PMR5_CAS1P GDSL_SGNH-LIKE ACYL-ESTERASE FAMILY PROTEIN"/>
    <property type="match status" value="1"/>
</dbReference>
<evidence type="ECO:0000313" key="10">
    <source>
        <dbReference type="Proteomes" id="UP000501690"/>
    </source>
</evidence>
<proteinExistence type="inferred from homology"/>
<evidence type="ECO:0000259" key="7">
    <source>
        <dbReference type="Pfam" id="PF13839"/>
    </source>
</evidence>